<evidence type="ECO:0000256" key="1">
    <source>
        <dbReference type="SAM" id="MobiDB-lite"/>
    </source>
</evidence>
<feature type="compositionally biased region" description="Polar residues" evidence="1">
    <location>
        <begin position="19"/>
        <end position="30"/>
    </location>
</feature>
<dbReference type="PANTHER" id="PTHR42085:SF7">
    <property type="entry name" value="F-BOX DOMAIN-CONTAINING PROTEIN"/>
    <property type="match status" value="1"/>
</dbReference>
<feature type="compositionally biased region" description="Low complexity" evidence="1">
    <location>
        <begin position="171"/>
        <end position="183"/>
    </location>
</feature>
<dbReference type="AlphaFoldDB" id="A0A6A5Q8X9"/>
<feature type="region of interest" description="Disordered" evidence="1">
    <location>
        <begin position="1"/>
        <end position="78"/>
    </location>
</feature>
<dbReference type="InterPro" id="IPR038883">
    <property type="entry name" value="AN11006-like"/>
</dbReference>
<protein>
    <submittedName>
        <fullName evidence="2">Uncharacterized protein</fullName>
    </submittedName>
</protein>
<dbReference type="PANTHER" id="PTHR42085">
    <property type="entry name" value="F-BOX DOMAIN-CONTAINING PROTEIN"/>
    <property type="match status" value="1"/>
</dbReference>
<gene>
    <name evidence="2" type="ORF">BDU57DRAFT_524344</name>
</gene>
<dbReference type="OrthoDB" id="2951834at2759"/>
<evidence type="ECO:0000313" key="3">
    <source>
        <dbReference type="Proteomes" id="UP000800096"/>
    </source>
</evidence>
<keyword evidence="3" id="KW-1185">Reference proteome</keyword>
<reference evidence="2" key="1">
    <citation type="journal article" date="2020" name="Stud. Mycol.">
        <title>101 Dothideomycetes genomes: a test case for predicting lifestyles and emergence of pathogens.</title>
        <authorList>
            <person name="Haridas S."/>
            <person name="Albert R."/>
            <person name="Binder M."/>
            <person name="Bloem J."/>
            <person name="Labutti K."/>
            <person name="Salamov A."/>
            <person name="Andreopoulos B."/>
            <person name="Baker S."/>
            <person name="Barry K."/>
            <person name="Bills G."/>
            <person name="Bluhm B."/>
            <person name="Cannon C."/>
            <person name="Castanera R."/>
            <person name="Culley D."/>
            <person name="Daum C."/>
            <person name="Ezra D."/>
            <person name="Gonzalez J."/>
            <person name="Henrissat B."/>
            <person name="Kuo A."/>
            <person name="Liang C."/>
            <person name="Lipzen A."/>
            <person name="Lutzoni F."/>
            <person name="Magnuson J."/>
            <person name="Mondo S."/>
            <person name="Nolan M."/>
            <person name="Ohm R."/>
            <person name="Pangilinan J."/>
            <person name="Park H.-J."/>
            <person name="Ramirez L."/>
            <person name="Alfaro M."/>
            <person name="Sun H."/>
            <person name="Tritt A."/>
            <person name="Yoshinaga Y."/>
            <person name="Zwiers L.-H."/>
            <person name="Turgeon B."/>
            <person name="Goodwin S."/>
            <person name="Spatafora J."/>
            <person name="Crous P."/>
            <person name="Grigoriev I."/>
        </authorList>
    </citation>
    <scope>NUCLEOTIDE SEQUENCE</scope>
    <source>
        <strain evidence="2">HMLAC05119</strain>
    </source>
</reference>
<accession>A0A6A5Q8X9</accession>
<dbReference type="Proteomes" id="UP000800096">
    <property type="component" value="Unassembled WGS sequence"/>
</dbReference>
<dbReference type="EMBL" id="ML979144">
    <property type="protein sequence ID" value="KAF1911300.1"/>
    <property type="molecule type" value="Genomic_DNA"/>
</dbReference>
<feature type="region of interest" description="Disordered" evidence="1">
    <location>
        <begin position="120"/>
        <end position="195"/>
    </location>
</feature>
<evidence type="ECO:0000313" key="2">
    <source>
        <dbReference type="EMBL" id="KAF1911300.1"/>
    </source>
</evidence>
<proteinExistence type="predicted"/>
<sequence>MDSTTRIVLGKRGRHVTGGEQTSTNSSTPPKRSRARRAERLGADSRLGSSALKSPNGLPTPEPSTLTESQTLPPATDLADAPLPKHIFPFMKLPAELRIHIYYMALVRNEPITLHIARVPDKPDEDLSPSATPPRGCSPPTRERSESPTAALFAAETTPPPRAWQNIANNPLGPSSPGSSQPSTDECAQPQPKAQTGDAVVPVLLRLNKQIHKEARQLLYAENIFTLHLSSGIHTLSTLHQRSRSLIKHVVLTIPSHHDILDGFADLVRLGLRYCWGLKSFRIILQASLPDDGRIGGATSVYANAFHILRWLPRGCSVVLEGCVSETVRKVVVEEGRLMSVLDEASYLKRQHQMPERH</sequence>
<organism evidence="2 3">
    <name type="scientific">Ampelomyces quisqualis</name>
    <name type="common">Powdery mildew agent</name>
    <dbReference type="NCBI Taxonomy" id="50730"/>
    <lineage>
        <taxon>Eukaryota</taxon>
        <taxon>Fungi</taxon>
        <taxon>Dikarya</taxon>
        <taxon>Ascomycota</taxon>
        <taxon>Pezizomycotina</taxon>
        <taxon>Dothideomycetes</taxon>
        <taxon>Pleosporomycetidae</taxon>
        <taxon>Pleosporales</taxon>
        <taxon>Pleosporineae</taxon>
        <taxon>Phaeosphaeriaceae</taxon>
        <taxon>Ampelomyces</taxon>
    </lineage>
</organism>
<name>A0A6A5Q8X9_AMPQU</name>